<feature type="transmembrane region" description="Helical" evidence="2">
    <location>
        <begin position="136"/>
        <end position="159"/>
    </location>
</feature>
<protein>
    <submittedName>
        <fullName evidence="3">Uncharacterized protein</fullName>
    </submittedName>
</protein>
<accession>A0ABP9KEZ0</accession>
<reference evidence="4" key="1">
    <citation type="journal article" date="2019" name="Int. J. Syst. Evol. Microbiol.">
        <title>The Global Catalogue of Microorganisms (GCM) 10K type strain sequencing project: providing services to taxonomists for standard genome sequencing and annotation.</title>
        <authorList>
            <consortium name="The Broad Institute Genomics Platform"/>
            <consortium name="The Broad Institute Genome Sequencing Center for Infectious Disease"/>
            <person name="Wu L."/>
            <person name="Ma J."/>
        </authorList>
    </citation>
    <scope>NUCLEOTIDE SEQUENCE [LARGE SCALE GENOMIC DNA]</scope>
    <source>
        <strain evidence="4">JCM 18298</strain>
    </source>
</reference>
<dbReference type="EMBL" id="BAABJM010000002">
    <property type="protein sequence ID" value="GAA5055622.1"/>
    <property type="molecule type" value="Genomic_DNA"/>
</dbReference>
<gene>
    <name evidence="3" type="ORF">GCM10023318_31990</name>
</gene>
<dbReference type="Proteomes" id="UP001500603">
    <property type="component" value="Unassembled WGS sequence"/>
</dbReference>
<proteinExistence type="predicted"/>
<dbReference type="RefSeq" id="WP_345496152.1">
    <property type="nucleotide sequence ID" value="NZ_BAABJM010000002.1"/>
</dbReference>
<evidence type="ECO:0000256" key="1">
    <source>
        <dbReference type="SAM" id="MobiDB-lite"/>
    </source>
</evidence>
<name>A0ABP9KEZ0_9NOCA</name>
<keyword evidence="2" id="KW-0472">Membrane</keyword>
<evidence type="ECO:0000256" key="2">
    <source>
        <dbReference type="SAM" id="Phobius"/>
    </source>
</evidence>
<comment type="caution">
    <text evidence="3">The sequence shown here is derived from an EMBL/GenBank/DDBJ whole genome shotgun (WGS) entry which is preliminary data.</text>
</comment>
<organism evidence="3 4">
    <name type="scientific">Nocardia callitridis</name>
    <dbReference type="NCBI Taxonomy" id="648753"/>
    <lineage>
        <taxon>Bacteria</taxon>
        <taxon>Bacillati</taxon>
        <taxon>Actinomycetota</taxon>
        <taxon>Actinomycetes</taxon>
        <taxon>Mycobacteriales</taxon>
        <taxon>Nocardiaceae</taxon>
        <taxon>Nocardia</taxon>
    </lineage>
</organism>
<feature type="region of interest" description="Disordered" evidence="1">
    <location>
        <begin position="167"/>
        <end position="191"/>
    </location>
</feature>
<keyword evidence="4" id="KW-1185">Reference proteome</keyword>
<keyword evidence="2" id="KW-0812">Transmembrane</keyword>
<evidence type="ECO:0000313" key="3">
    <source>
        <dbReference type="EMBL" id="GAA5055622.1"/>
    </source>
</evidence>
<keyword evidence="2" id="KW-1133">Transmembrane helix</keyword>
<feature type="compositionally biased region" description="Low complexity" evidence="1">
    <location>
        <begin position="167"/>
        <end position="180"/>
    </location>
</feature>
<evidence type="ECO:0000313" key="4">
    <source>
        <dbReference type="Proteomes" id="UP001500603"/>
    </source>
</evidence>
<sequence>MSTVTAETTETRTAPLPGVPAAHPALLVASDARAAVAVAADVEVESGAHADLGFDTIPRVDRARRSVARPRAAEVVCRAAVDRRPGTARPRAAVIGYDRAPRFSPIARESVVDRVVDRRRPVEDPMRRVEQARVGFATLAVTALLTALVVVGMILLAHARAGSWDAGSSSSAPSVVQSDGAAQGVVTGSSR</sequence>